<name>A0A023FPR2_AMBCJ</name>
<evidence type="ECO:0000256" key="10">
    <source>
        <dbReference type="ARBA" id="ARBA00023136"/>
    </source>
</evidence>
<comment type="similarity">
    <text evidence="4 11">Belongs to the OST1 family.</text>
</comment>
<accession>A0A023FPR2</accession>
<sequence length="599" mass="68226">MWRPAFTASTICVLFALVSCNDAISSSLQNTNVDRNVDLQSQLVKISTKITAENKGSTPIKHYYVALTGEEKHHLAFIGAGIATDKDSDLTVAEVTVPGQKGYHHYRIELPAPLAPGKSVKLVVETTFSHLITPHPTHITQAERQLTLYQGNHYLLSPYVTETQVTRVSLPSPKLESFSKLKPVTHSDNLITYGPYEQIKPYTEDKLTVHYENNNPFLTVTNLNRAIEVSHWGVISVEEVIDLRHTGATLKGSFSRYEYQRDQNGVSSVKSFKTILPASAMDVYYRDEIGNISTSHMRVLHDSVELDVRPRFPLFGGWKTHYILGYYVPTYEYLYNSGDQYVLQMRFVDHIFDDSVIDKATVKIILPEGSTDIKLRVPFPVKRLNDQRHFTYLDTIGRPVIVLEKTNLVEQHIQDFQIHYKFKKLLMLQEPLLVVVVLYLLFLLVVIYVRLDFTINKDPVHESKLQVGGLLEKAATIQDRRANLYAQHDDALMKYKSGRDATGFQATLKKINAEHKTLTQSLADCATRLKHESAEAAEPVNELQRLDKLLREQFQQHGAQLEKFMAGRMSKQQYLDIEATIQKKKEELAEKMHTITASL</sequence>
<evidence type="ECO:0000256" key="1">
    <source>
        <dbReference type="ARBA" id="ARBA00002791"/>
    </source>
</evidence>
<evidence type="ECO:0000256" key="5">
    <source>
        <dbReference type="ARBA" id="ARBA00017611"/>
    </source>
</evidence>
<dbReference type="PANTHER" id="PTHR21049">
    <property type="entry name" value="RIBOPHORIN I"/>
    <property type="match status" value="1"/>
</dbReference>
<keyword evidence="6 11" id="KW-0812">Transmembrane</keyword>
<evidence type="ECO:0000313" key="12">
    <source>
        <dbReference type="EMBL" id="JAC22830.1"/>
    </source>
</evidence>
<evidence type="ECO:0000256" key="7">
    <source>
        <dbReference type="ARBA" id="ARBA00022729"/>
    </source>
</evidence>
<comment type="subcellular location">
    <subcellularLocation>
        <location evidence="2 11">Endoplasmic reticulum membrane</location>
        <topology evidence="2 11">Single-pass type I membrane protein</topology>
    </subcellularLocation>
</comment>
<dbReference type="UniPathway" id="UPA00378"/>
<dbReference type="AlphaFoldDB" id="A0A023FPR2"/>
<feature type="signal peptide" evidence="11">
    <location>
        <begin position="1"/>
        <end position="20"/>
    </location>
</feature>
<comment type="pathway">
    <text evidence="3 11">Protein modification; protein glycosylation.</text>
</comment>
<dbReference type="GO" id="GO:0018279">
    <property type="term" value="P:protein N-linked glycosylation via asparagine"/>
    <property type="evidence" value="ECO:0007669"/>
    <property type="project" value="TreeGrafter"/>
</dbReference>
<evidence type="ECO:0000256" key="9">
    <source>
        <dbReference type="ARBA" id="ARBA00022989"/>
    </source>
</evidence>
<dbReference type="Pfam" id="PF04597">
    <property type="entry name" value="Ribophorin_I"/>
    <property type="match status" value="1"/>
</dbReference>
<reference evidence="12" key="1">
    <citation type="submission" date="2014-03" db="EMBL/GenBank/DDBJ databases">
        <title>The sialotranscriptome of Amblyomma triste, Amblyomma parvum and Amblyomma cajennense ticks, uncovered by 454-based RNA-seq.</title>
        <authorList>
            <person name="Garcia G.R."/>
            <person name="Gardinassi L.G."/>
            <person name="Ribeiro J.M."/>
            <person name="Anatriello E."/>
            <person name="Ferreira B.R."/>
            <person name="Moreira H.N."/>
            <person name="Mafra C."/>
            <person name="Olegario M.M."/>
            <person name="Szabo P.J."/>
            <person name="Miranda-Santos I.K."/>
            <person name="Maruyama S.R."/>
        </authorList>
    </citation>
    <scope>NUCLEOTIDE SEQUENCE</scope>
    <source>
        <strain evidence="12">Uberlandia</strain>
        <tissue evidence="12">Salivary glands</tissue>
    </source>
</reference>
<dbReference type="PANTHER" id="PTHR21049:SF0">
    <property type="entry name" value="DOLICHYL-DIPHOSPHOOLIGOSACCHARIDE--PROTEIN GLYCOSYLTRANSFERASE SUBUNIT 1"/>
    <property type="match status" value="1"/>
</dbReference>
<keyword evidence="10 11" id="KW-0472">Membrane</keyword>
<dbReference type="InterPro" id="IPR007676">
    <property type="entry name" value="Ribophorin_I"/>
</dbReference>
<organism evidence="12">
    <name type="scientific">Amblyomma cajennense</name>
    <name type="common">Cayenne tick</name>
    <name type="synonym">Acarus cajennensis</name>
    <dbReference type="NCBI Taxonomy" id="34607"/>
    <lineage>
        <taxon>Eukaryota</taxon>
        <taxon>Metazoa</taxon>
        <taxon>Ecdysozoa</taxon>
        <taxon>Arthropoda</taxon>
        <taxon>Chelicerata</taxon>
        <taxon>Arachnida</taxon>
        <taxon>Acari</taxon>
        <taxon>Parasitiformes</taxon>
        <taxon>Ixodida</taxon>
        <taxon>Ixodoidea</taxon>
        <taxon>Ixodidae</taxon>
        <taxon>Amblyomminae</taxon>
        <taxon>Amblyomma</taxon>
    </lineage>
</organism>
<evidence type="ECO:0000256" key="11">
    <source>
        <dbReference type="RuleBase" id="RU361143"/>
    </source>
</evidence>
<keyword evidence="9 11" id="KW-1133">Transmembrane helix</keyword>
<dbReference type="GO" id="GO:0008250">
    <property type="term" value="C:oligosaccharyltransferase complex"/>
    <property type="evidence" value="ECO:0007669"/>
    <property type="project" value="UniProtKB-UniRule"/>
</dbReference>
<evidence type="ECO:0000256" key="3">
    <source>
        <dbReference type="ARBA" id="ARBA00004922"/>
    </source>
</evidence>
<evidence type="ECO:0000256" key="4">
    <source>
        <dbReference type="ARBA" id="ARBA00008905"/>
    </source>
</evidence>
<evidence type="ECO:0000256" key="8">
    <source>
        <dbReference type="ARBA" id="ARBA00022824"/>
    </source>
</evidence>
<feature type="transmembrane region" description="Helical" evidence="11">
    <location>
        <begin position="432"/>
        <end position="451"/>
    </location>
</feature>
<evidence type="ECO:0000256" key="2">
    <source>
        <dbReference type="ARBA" id="ARBA00004115"/>
    </source>
</evidence>
<dbReference type="EMBL" id="GBBK01001652">
    <property type="protein sequence ID" value="JAC22830.1"/>
    <property type="molecule type" value="mRNA"/>
</dbReference>
<proteinExistence type="evidence at transcript level"/>
<evidence type="ECO:0000256" key="6">
    <source>
        <dbReference type="ARBA" id="ARBA00022692"/>
    </source>
</evidence>
<comment type="function">
    <text evidence="1 11">Subunit of the oligosaccharyl transferase (OST) complex that catalyzes the initial transfer of a defined glycan (Glc(3)Man(9)GlcNAc(2) in eukaryotes) from the lipid carrier dolichol-pyrophosphate to an asparagine residue within an Asn-X-Ser/Thr consensus motif in nascent polypeptide chains, the first step in protein N-glycosylation. N-glycosylation occurs cotranslationally and the complex associates with the Sec61 complex at the channel-forming translocon complex that mediates protein translocation across the endoplasmic reticulum (ER). All subunits are required for a maximal enzyme activity.</text>
</comment>
<keyword evidence="7 11" id="KW-0732">Signal</keyword>
<dbReference type="GO" id="GO:0016740">
    <property type="term" value="F:transferase activity"/>
    <property type="evidence" value="ECO:0007669"/>
    <property type="project" value="UniProtKB-KW"/>
</dbReference>
<keyword evidence="8 11" id="KW-0256">Endoplasmic reticulum</keyword>
<feature type="chain" id="PRO_5005101623" description="Dolichyl-diphosphooligosaccharide--protein glycosyltransferase subunit 1" evidence="11">
    <location>
        <begin position="21"/>
        <end position="599"/>
    </location>
</feature>
<keyword evidence="12" id="KW-0808">Transferase</keyword>
<dbReference type="PROSITE" id="PS51257">
    <property type="entry name" value="PROKAR_LIPOPROTEIN"/>
    <property type="match status" value="1"/>
</dbReference>
<protein>
    <recommendedName>
        <fullName evidence="5 11">Dolichyl-diphosphooligosaccharide--protein glycosyltransferase subunit 1</fullName>
    </recommendedName>
</protein>
<comment type="subunit">
    <text evidence="11">Component of the oligosaccharyltransferase (OST) complex.</text>
</comment>